<name>A0A9P6UGL2_9FUNG</name>
<evidence type="ECO:0000313" key="1">
    <source>
        <dbReference type="EMBL" id="KAG0300151.1"/>
    </source>
</evidence>
<organism evidence="1 2">
    <name type="scientific">Linnemannia gamsii</name>
    <dbReference type="NCBI Taxonomy" id="64522"/>
    <lineage>
        <taxon>Eukaryota</taxon>
        <taxon>Fungi</taxon>
        <taxon>Fungi incertae sedis</taxon>
        <taxon>Mucoromycota</taxon>
        <taxon>Mortierellomycotina</taxon>
        <taxon>Mortierellomycetes</taxon>
        <taxon>Mortierellales</taxon>
        <taxon>Mortierellaceae</taxon>
        <taxon>Linnemannia</taxon>
    </lineage>
</organism>
<sequence>MEFAKVTYPVQILVLAREIVEDLYQRRGYTIYATCLKFRPTSSHIVDVTNQNDISLPRALVEADCPRVYRVFNNAGLGAML</sequence>
<proteinExistence type="predicted"/>
<evidence type="ECO:0000313" key="2">
    <source>
        <dbReference type="Proteomes" id="UP000823405"/>
    </source>
</evidence>
<dbReference type="AlphaFoldDB" id="A0A9P6UGL2"/>
<dbReference type="EMBL" id="JAAAIN010001792">
    <property type="protein sequence ID" value="KAG0300151.1"/>
    <property type="molecule type" value="Genomic_DNA"/>
</dbReference>
<dbReference type="OrthoDB" id="2102561at2759"/>
<reference evidence="1" key="1">
    <citation type="journal article" date="2020" name="Fungal Divers.">
        <title>Resolving the Mortierellaceae phylogeny through synthesis of multi-gene phylogenetics and phylogenomics.</title>
        <authorList>
            <person name="Vandepol N."/>
            <person name="Liber J."/>
            <person name="Desiro A."/>
            <person name="Na H."/>
            <person name="Kennedy M."/>
            <person name="Barry K."/>
            <person name="Grigoriev I.V."/>
            <person name="Miller A.N."/>
            <person name="O'Donnell K."/>
            <person name="Stajich J.E."/>
            <person name="Bonito G."/>
        </authorList>
    </citation>
    <scope>NUCLEOTIDE SEQUENCE</scope>
    <source>
        <strain evidence="1">NVP60</strain>
    </source>
</reference>
<gene>
    <name evidence="1" type="ORF">BGZ97_003369</name>
</gene>
<accession>A0A9P6UGL2</accession>
<dbReference type="Proteomes" id="UP000823405">
    <property type="component" value="Unassembled WGS sequence"/>
</dbReference>
<keyword evidence="2" id="KW-1185">Reference proteome</keyword>
<protein>
    <submittedName>
        <fullName evidence="1">Uncharacterized protein</fullName>
    </submittedName>
</protein>
<comment type="caution">
    <text evidence="1">The sequence shown here is derived from an EMBL/GenBank/DDBJ whole genome shotgun (WGS) entry which is preliminary data.</text>
</comment>